<dbReference type="PANTHER" id="PTHR11567">
    <property type="entry name" value="ACID PHOSPHATASE-RELATED"/>
    <property type="match status" value="1"/>
</dbReference>
<dbReference type="Gene3D" id="3.40.50.1240">
    <property type="entry name" value="Phosphoglycerate mutase-like"/>
    <property type="match status" value="2"/>
</dbReference>
<dbReference type="GO" id="GO:0045211">
    <property type="term" value="C:postsynaptic membrane"/>
    <property type="evidence" value="ECO:0007669"/>
    <property type="project" value="TreeGrafter"/>
</dbReference>
<dbReference type="AlphaFoldDB" id="A0AAW1B6F3"/>
<gene>
    <name evidence="2" type="ORF">NXF25_020793</name>
</gene>
<feature type="transmembrane region" description="Helical" evidence="1">
    <location>
        <begin position="194"/>
        <end position="217"/>
    </location>
</feature>
<dbReference type="PANTHER" id="PTHR11567:SF145">
    <property type="entry name" value="TESTICULAR ACID PHOSPHATASE"/>
    <property type="match status" value="1"/>
</dbReference>
<dbReference type="GO" id="GO:0048168">
    <property type="term" value="P:regulation of neuronal synaptic plasticity"/>
    <property type="evidence" value="ECO:0007669"/>
    <property type="project" value="TreeGrafter"/>
</dbReference>
<name>A0AAW1B6F3_CROAD</name>
<dbReference type="Proteomes" id="UP001474421">
    <property type="component" value="Unassembled WGS sequence"/>
</dbReference>
<keyword evidence="3" id="KW-1185">Reference proteome</keyword>
<organism evidence="2 3">
    <name type="scientific">Crotalus adamanteus</name>
    <name type="common">Eastern diamondback rattlesnake</name>
    <dbReference type="NCBI Taxonomy" id="8729"/>
    <lineage>
        <taxon>Eukaryota</taxon>
        <taxon>Metazoa</taxon>
        <taxon>Chordata</taxon>
        <taxon>Craniata</taxon>
        <taxon>Vertebrata</taxon>
        <taxon>Euteleostomi</taxon>
        <taxon>Lepidosauria</taxon>
        <taxon>Squamata</taxon>
        <taxon>Bifurcata</taxon>
        <taxon>Unidentata</taxon>
        <taxon>Episquamata</taxon>
        <taxon>Toxicofera</taxon>
        <taxon>Serpentes</taxon>
        <taxon>Colubroidea</taxon>
        <taxon>Viperidae</taxon>
        <taxon>Crotalinae</taxon>
        <taxon>Crotalus</taxon>
    </lineage>
</organism>
<evidence type="ECO:0000313" key="2">
    <source>
        <dbReference type="EMBL" id="KAK9397432.1"/>
    </source>
</evidence>
<dbReference type="InterPro" id="IPR050645">
    <property type="entry name" value="Histidine_acid_phosphatase"/>
</dbReference>
<dbReference type="EMBL" id="JAOTOJ010000008">
    <property type="protein sequence ID" value="KAK9397432.1"/>
    <property type="molecule type" value="Genomic_DNA"/>
</dbReference>
<dbReference type="SUPFAM" id="SSF53254">
    <property type="entry name" value="Phosphoglycerate mutase-like"/>
    <property type="match status" value="1"/>
</dbReference>
<evidence type="ECO:0000313" key="3">
    <source>
        <dbReference type="Proteomes" id="UP001474421"/>
    </source>
</evidence>
<sequence>MSAQANLMGLYPNSHPEIPWKPIPIHTVPTKYDKLLKPPTRSCQRYQQLMEETINLPSYQAKLREWKGFMEKMANYTGLKSEQLTLRGLWKVHDTLFCQHDSTLIALQAALGVYSGRPPPYAACHGFEFYQEGNNSFSVAMFYRNRSDQRPHILPLPGCPTPCPLPLFIHLTRTAVPEDWDAECQNPQSGPGRAVIALATTVGVLSVALIGMGVLYWRR</sequence>
<keyword evidence="1" id="KW-0472">Membrane</keyword>
<dbReference type="GO" id="GO:0007040">
    <property type="term" value="P:lysosome organization"/>
    <property type="evidence" value="ECO:0007669"/>
    <property type="project" value="TreeGrafter"/>
</dbReference>
<accession>A0AAW1B6F3</accession>
<evidence type="ECO:0000256" key="1">
    <source>
        <dbReference type="SAM" id="Phobius"/>
    </source>
</evidence>
<dbReference type="GO" id="GO:0003993">
    <property type="term" value="F:acid phosphatase activity"/>
    <property type="evidence" value="ECO:0007669"/>
    <property type="project" value="TreeGrafter"/>
</dbReference>
<dbReference type="GO" id="GO:0120154">
    <property type="term" value="P:negative regulation of ERBB4 signaling pathway"/>
    <property type="evidence" value="ECO:0007669"/>
    <property type="project" value="TreeGrafter"/>
</dbReference>
<proteinExistence type="predicted"/>
<comment type="caution">
    <text evidence="2">The sequence shown here is derived from an EMBL/GenBank/DDBJ whole genome shotgun (WGS) entry which is preliminary data.</text>
</comment>
<reference evidence="2 3" key="1">
    <citation type="journal article" date="2024" name="Proc. Natl. Acad. Sci. U.S.A.">
        <title>The genetic regulatory architecture and epigenomic basis for age-related changes in rattlesnake venom.</title>
        <authorList>
            <person name="Hogan M.P."/>
            <person name="Holding M.L."/>
            <person name="Nystrom G.S."/>
            <person name="Colston T.J."/>
            <person name="Bartlett D.A."/>
            <person name="Mason A.J."/>
            <person name="Ellsworth S.A."/>
            <person name="Rautsaw R.M."/>
            <person name="Lawrence K.C."/>
            <person name="Strickland J.L."/>
            <person name="He B."/>
            <person name="Fraser P."/>
            <person name="Margres M.J."/>
            <person name="Gilbert D.M."/>
            <person name="Gibbs H.L."/>
            <person name="Parkinson C.L."/>
            <person name="Rokyta D.R."/>
        </authorList>
    </citation>
    <scope>NUCLEOTIDE SEQUENCE [LARGE SCALE GENOMIC DNA]</scope>
    <source>
        <strain evidence="2">DRR0105</strain>
    </source>
</reference>
<protein>
    <submittedName>
        <fullName evidence="2">Testicular acid phosphatase</fullName>
    </submittedName>
</protein>
<dbReference type="InterPro" id="IPR029033">
    <property type="entry name" value="His_PPase_superfam"/>
</dbReference>
<dbReference type="GO" id="GO:0005764">
    <property type="term" value="C:lysosome"/>
    <property type="evidence" value="ECO:0007669"/>
    <property type="project" value="TreeGrafter"/>
</dbReference>
<keyword evidence="1" id="KW-0812">Transmembrane</keyword>
<dbReference type="GO" id="GO:0030971">
    <property type="term" value="F:receptor tyrosine kinase binding"/>
    <property type="evidence" value="ECO:0007669"/>
    <property type="project" value="TreeGrafter"/>
</dbReference>
<dbReference type="GO" id="GO:0004725">
    <property type="term" value="F:protein tyrosine phosphatase activity"/>
    <property type="evidence" value="ECO:0007669"/>
    <property type="project" value="TreeGrafter"/>
</dbReference>
<keyword evidence="1" id="KW-1133">Transmembrane helix</keyword>